<reference evidence="7 8" key="1">
    <citation type="submission" date="2016-10" db="EMBL/GenBank/DDBJ databases">
        <title>The genome sequence of Colletotrichum fioriniae PJ7.</title>
        <authorList>
            <person name="Baroncelli R."/>
        </authorList>
    </citation>
    <scope>NUCLEOTIDE SEQUENCE [LARGE SCALE GENOMIC DNA]</scope>
    <source>
        <strain evidence="7 8">Tom-12</strain>
    </source>
</reference>
<keyword evidence="6" id="KW-0349">Heme</keyword>
<keyword evidence="6" id="KW-0503">Monooxygenase</keyword>
<sequence>MGSLLPTTIRIDASLLNWHHLSSTASFLLLSSLLLGILSQVLSRRLKVPTPLSEEVSDILNRKRSYGANARKLLDKYYERFKSKPFGIDTMDGVKVVLPLASVDELKSHPALSFKASIDNDALVNYTGIGGVDAWGVHQILAKMNPSLGAYVPVFHGMIQEHLPKFLGSPTDWTPVKPYQHFFELVAILSARIMHSDEAARNPAWTNLSMSFVHTAIEYGSALKQWPPFLRPFVAYFLPERLEKEKQWAKGREIVAKSIARKSALDGAPLENPPTMLDHLSSGEHADKAGDLDLQLLLQMTLAVASIHTTSSSMVQVLYDLAACPEYTEELRQEVVEVLESSGGIFTKQSLAEMKKLDSWMKESLRMNAPDLSKSASSHQSSVSYKFEATFQRMATKPVTIKDGTYIPAGTKMELPTSAINFDASIYPDPHKFDGMRSYRQRQQDGMAHKHSFVSVTRTELGWGFGRHACPGRFLSDVEIKLMFAEFLLNYEIKNLDGQPRSKNVEFGVNVLPDPEHQVLIRARKV</sequence>
<evidence type="ECO:0000256" key="3">
    <source>
        <dbReference type="ARBA" id="ARBA00022723"/>
    </source>
</evidence>
<dbReference type="GeneID" id="85402993"/>
<dbReference type="PANTHER" id="PTHR46206">
    <property type="entry name" value="CYTOCHROME P450"/>
    <property type="match status" value="1"/>
</dbReference>
<evidence type="ECO:0008006" key="9">
    <source>
        <dbReference type="Google" id="ProtNLM"/>
    </source>
</evidence>
<evidence type="ECO:0000256" key="5">
    <source>
        <dbReference type="ARBA" id="ARBA00023004"/>
    </source>
</evidence>
<evidence type="ECO:0000313" key="8">
    <source>
        <dbReference type="Proteomes" id="UP001227543"/>
    </source>
</evidence>
<comment type="similarity">
    <text evidence="2 6">Belongs to the cytochrome P450 family.</text>
</comment>
<dbReference type="Proteomes" id="UP001227543">
    <property type="component" value="Unassembled WGS sequence"/>
</dbReference>
<keyword evidence="5 6" id="KW-0408">Iron</keyword>
<organism evidence="7 8">
    <name type="scientific">Colletotrichum tamarilloi</name>
    <dbReference type="NCBI Taxonomy" id="1209934"/>
    <lineage>
        <taxon>Eukaryota</taxon>
        <taxon>Fungi</taxon>
        <taxon>Dikarya</taxon>
        <taxon>Ascomycota</taxon>
        <taxon>Pezizomycotina</taxon>
        <taxon>Sordariomycetes</taxon>
        <taxon>Hypocreomycetidae</taxon>
        <taxon>Glomerellales</taxon>
        <taxon>Glomerellaceae</taxon>
        <taxon>Colletotrichum</taxon>
        <taxon>Colletotrichum acutatum species complex</taxon>
    </lineage>
</organism>
<proteinExistence type="inferred from homology"/>
<accession>A0ABQ9RMA1</accession>
<dbReference type="InterPro" id="IPR017972">
    <property type="entry name" value="Cyt_P450_CS"/>
</dbReference>
<dbReference type="Gene3D" id="1.10.630.10">
    <property type="entry name" value="Cytochrome P450"/>
    <property type="match status" value="1"/>
</dbReference>
<dbReference type="PANTHER" id="PTHR46206:SF7">
    <property type="entry name" value="P450, PUTATIVE (EUROFUNG)-RELATED"/>
    <property type="match status" value="1"/>
</dbReference>
<evidence type="ECO:0000313" key="7">
    <source>
        <dbReference type="EMBL" id="KAK1507605.1"/>
    </source>
</evidence>
<dbReference type="RefSeq" id="XP_060386558.1">
    <property type="nucleotide sequence ID" value="XM_060518755.1"/>
</dbReference>
<evidence type="ECO:0000256" key="1">
    <source>
        <dbReference type="ARBA" id="ARBA00001971"/>
    </source>
</evidence>
<protein>
    <recommendedName>
        <fullName evidence="9">Cytochrome P450</fullName>
    </recommendedName>
</protein>
<gene>
    <name evidence="7" type="ORF">CTAM01_02717</name>
</gene>
<evidence type="ECO:0000256" key="4">
    <source>
        <dbReference type="ARBA" id="ARBA00023002"/>
    </source>
</evidence>
<keyword evidence="3 6" id="KW-0479">Metal-binding</keyword>
<dbReference type="CDD" id="cd11041">
    <property type="entry name" value="CYP503A1-like"/>
    <property type="match status" value="1"/>
</dbReference>
<evidence type="ECO:0000256" key="6">
    <source>
        <dbReference type="RuleBase" id="RU000461"/>
    </source>
</evidence>
<evidence type="ECO:0000256" key="2">
    <source>
        <dbReference type="ARBA" id="ARBA00010617"/>
    </source>
</evidence>
<dbReference type="EMBL" id="MLFU01000006">
    <property type="protein sequence ID" value="KAK1507605.1"/>
    <property type="molecule type" value="Genomic_DNA"/>
</dbReference>
<comment type="cofactor">
    <cofactor evidence="1">
        <name>heme</name>
        <dbReference type="ChEBI" id="CHEBI:30413"/>
    </cofactor>
</comment>
<comment type="caution">
    <text evidence="7">The sequence shown here is derived from an EMBL/GenBank/DDBJ whole genome shotgun (WGS) entry which is preliminary data.</text>
</comment>
<name>A0ABQ9RMA1_9PEZI</name>
<dbReference type="SUPFAM" id="SSF48264">
    <property type="entry name" value="Cytochrome P450"/>
    <property type="match status" value="1"/>
</dbReference>
<keyword evidence="4 6" id="KW-0560">Oxidoreductase</keyword>
<dbReference type="PROSITE" id="PS00086">
    <property type="entry name" value="CYTOCHROME_P450"/>
    <property type="match status" value="1"/>
</dbReference>
<dbReference type="InterPro" id="IPR001128">
    <property type="entry name" value="Cyt_P450"/>
</dbReference>
<dbReference type="InterPro" id="IPR036396">
    <property type="entry name" value="Cyt_P450_sf"/>
</dbReference>
<keyword evidence="8" id="KW-1185">Reference proteome</keyword>
<dbReference type="Pfam" id="PF00067">
    <property type="entry name" value="p450"/>
    <property type="match status" value="1"/>
</dbReference>